<dbReference type="Gene3D" id="3.90.1720.10">
    <property type="entry name" value="endopeptidase domain like (from Nostoc punctiforme)"/>
    <property type="match status" value="1"/>
</dbReference>
<comment type="caution">
    <text evidence="1">The sequence shown here is derived from an EMBL/GenBank/DDBJ whole genome shotgun (WGS) entry which is preliminary data.</text>
</comment>
<reference evidence="1 2" key="1">
    <citation type="submission" date="2017-09" db="EMBL/GenBank/DDBJ databases">
        <title>Depth-based differentiation of microbial function through sediment-hosted aquifers and enrichment of novel symbionts in the deep terrestrial subsurface.</title>
        <authorList>
            <person name="Probst A.J."/>
            <person name="Ladd B."/>
            <person name="Jarett J.K."/>
            <person name="Geller-Mcgrath D.E."/>
            <person name="Sieber C.M."/>
            <person name="Emerson J.B."/>
            <person name="Anantharaman K."/>
            <person name="Thomas B.C."/>
            <person name="Malmstrom R."/>
            <person name="Stieglmeier M."/>
            <person name="Klingl A."/>
            <person name="Woyke T."/>
            <person name="Ryan C.M."/>
            <person name="Banfield J.F."/>
        </authorList>
    </citation>
    <scope>NUCLEOTIDE SEQUENCE [LARGE SCALE GENOMIC DNA]</scope>
    <source>
        <strain evidence="1">CG11_big_fil_rev_8_21_14_0_20_45_26</strain>
    </source>
</reference>
<organism evidence="1 2">
    <name type="scientific">Candidatus Abzuiibacterium crystallinum</name>
    <dbReference type="NCBI Taxonomy" id="1974748"/>
    <lineage>
        <taxon>Bacteria</taxon>
        <taxon>Pseudomonadati</taxon>
        <taxon>Candidatus Omnitrophota</taxon>
        <taxon>Candidatus Abzuiibacterium</taxon>
    </lineage>
</organism>
<dbReference type="EMBL" id="PCVY01000049">
    <property type="protein sequence ID" value="PIQ86182.1"/>
    <property type="molecule type" value="Genomic_DNA"/>
</dbReference>
<evidence type="ECO:0000313" key="2">
    <source>
        <dbReference type="Proteomes" id="UP000230859"/>
    </source>
</evidence>
<sequence>MEKNELQNGDILLCTGTDLIARLIRWGTGSDYSHVAVVASAKLGLIIEAVPKGGVRAIHIDNYKTSYVIFRVLDPSKVNIIGVVGYLLQMLARAYDFKSVIKLGWKMFLRKIRLIKLLGLKVSGQKQSANGLQKQEDYFCSELCYKAFYFGGGLDIVPNVEDGETTSPADIANSPLIKRVHSIDRLVKF</sequence>
<evidence type="ECO:0000313" key="1">
    <source>
        <dbReference type="EMBL" id="PIQ86182.1"/>
    </source>
</evidence>
<dbReference type="Proteomes" id="UP000230859">
    <property type="component" value="Unassembled WGS sequence"/>
</dbReference>
<feature type="non-terminal residue" evidence="1">
    <location>
        <position position="189"/>
    </location>
</feature>
<protein>
    <submittedName>
        <fullName evidence="1">Uncharacterized protein</fullName>
    </submittedName>
</protein>
<accession>A0A2H0LP32</accession>
<dbReference type="SUPFAM" id="SSF54001">
    <property type="entry name" value="Cysteine proteinases"/>
    <property type="match status" value="1"/>
</dbReference>
<dbReference type="InterPro" id="IPR038765">
    <property type="entry name" value="Papain-like_cys_pep_sf"/>
</dbReference>
<dbReference type="AlphaFoldDB" id="A0A2H0LP32"/>
<gene>
    <name evidence="1" type="ORF">COV74_05765</name>
</gene>
<proteinExistence type="predicted"/>
<name>A0A2H0LP32_9BACT</name>